<gene>
    <name evidence="1" type="ORF">JT362_01200</name>
</gene>
<evidence type="ECO:0000313" key="1">
    <source>
        <dbReference type="EMBL" id="MCT2581736.1"/>
    </source>
</evidence>
<dbReference type="Proteomes" id="UP001156441">
    <property type="component" value="Unassembled WGS sequence"/>
</dbReference>
<keyword evidence="2" id="KW-1185">Reference proteome</keyword>
<reference evidence="1 2" key="1">
    <citation type="submission" date="2021-02" db="EMBL/GenBank/DDBJ databases">
        <title>Actinophytocola xerophila sp. nov., isolated from soil of cotton cropping field.</title>
        <authorList>
            <person name="Huang R."/>
            <person name="Chen X."/>
            <person name="Ge X."/>
            <person name="Liu W."/>
        </authorList>
    </citation>
    <scope>NUCLEOTIDE SEQUENCE [LARGE SCALE GENOMIC DNA]</scope>
    <source>
        <strain evidence="1 2">S1-96</strain>
    </source>
</reference>
<dbReference type="RefSeq" id="WP_260189088.1">
    <property type="nucleotide sequence ID" value="NZ_JAFFZE010000003.1"/>
</dbReference>
<accession>A0ABT2J1K5</accession>
<protein>
    <recommendedName>
        <fullName evidence="3">HEPN domain-containing protein</fullName>
    </recommendedName>
</protein>
<name>A0ABT2J1K5_9PSEU</name>
<organism evidence="1 2">
    <name type="scientific">Actinophytocola gossypii</name>
    <dbReference type="NCBI Taxonomy" id="2812003"/>
    <lineage>
        <taxon>Bacteria</taxon>
        <taxon>Bacillati</taxon>
        <taxon>Actinomycetota</taxon>
        <taxon>Actinomycetes</taxon>
        <taxon>Pseudonocardiales</taxon>
        <taxon>Pseudonocardiaceae</taxon>
    </lineage>
</organism>
<evidence type="ECO:0000313" key="2">
    <source>
        <dbReference type="Proteomes" id="UP001156441"/>
    </source>
</evidence>
<sequence length="336" mass="36952">MSGAHGSESSDASRGSLEFDPIVNGVDFLDSAISHLAEADDPRSLKYAVLHLQAAIEILVKVRLQREGIQHIFEDPYSADQNKLRQGDFRSVTLTTAIKRLAKVADVQLSNTQRNALNSLNKERNKLQHFGSTSNHEVVTIRAAAALDVLSEFIQQHLVPDAPDEETEHLERAEELIAATLTTISAVHRARSTRIAPELDAWQGIIIHCPECMEVTWTFQPHDEASRCRFCGHDWNQVEGTDAAEEYVSAVLGESRYEAAKGRTGWSITDCPECELEALVAVATRDDPNSFLVNACFACGFVTDGRLGSCGRCGRTTSDPHDGICSYCLDDLVARD</sequence>
<evidence type="ECO:0008006" key="3">
    <source>
        <dbReference type="Google" id="ProtNLM"/>
    </source>
</evidence>
<comment type="caution">
    <text evidence="1">The sequence shown here is derived from an EMBL/GenBank/DDBJ whole genome shotgun (WGS) entry which is preliminary data.</text>
</comment>
<proteinExistence type="predicted"/>
<dbReference type="EMBL" id="JAFFZE010000003">
    <property type="protein sequence ID" value="MCT2581736.1"/>
    <property type="molecule type" value="Genomic_DNA"/>
</dbReference>